<gene>
    <name evidence="2" type="primary">Contig3824.g4090</name>
    <name evidence="2" type="ORF">STYLEM_8217</name>
</gene>
<evidence type="ECO:0000313" key="2">
    <source>
        <dbReference type="EMBL" id="CDW79231.1"/>
    </source>
</evidence>
<feature type="region of interest" description="Disordered" evidence="1">
    <location>
        <begin position="185"/>
        <end position="221"/>
    </location>
</feature>
<sequence>MLIIITRQNCIQTELRYQQKIQNGIISRLLPMNRSFQSTDYQKQAPNLEDGEFSSAMFDFYLEENDHISVQAHLPLQNSQNLDFQPNPDGLKRIPNPSIDSSNQQTANYRNQQSARRQQRVPAIDSQDEELMAARTFQHSQQRLNEVGVTPRQPTQLREQIVPDRPSIHMPDVEPDLKIIARKQARESIESHADSQYHSYEEFKRGTDLPAHQRKNLPQEKEKDNIILESVVSLEGITVNSIRTSGLSGVMRSKAEIYNILVYQVARRGQSNSCIHSLSVLLNDQVSMISAPKQNELATKELLVDAYNDQMIKYNLPNISDERRVINTLKPQFFKHSIQTRLKKRQDQVAQSNKKFIDMVDEMYRPVKKEVVINPRSKKRKRSKQSSRLIVKDNSLVSFQCGETFRTNHSSPAKRFKYNAMDKGDVGEVSLRHNAFAMSQHSFSNFSEDRASPQQESIMIATVKSQPYSNQNIHQPSLCGIFHGSIVYSLAITAVNIQFTYILSSISVKYFSLQIQSLQLYHKCQSLPAFQRSHSQQPQKQVLTQDIISPGYLPKVRCDFPQEHFIFDNPQLSHL</sequence>
<evidence type="ECO:0000313" key="3">
    <source>
        <dbReference type="Proteomes" id="UP000039865"/>
    </source>
</evidence>
<dbReference type="AlphaFoldDB" id="A0A078ABI5"/>
<accession>A0A078ABI5</accession>
<proteinExistence type="predicted"/>
<organism evidence="2 3">
    <name type="scientific">Stylonychia lemnae</name>
    <name type="common">Ciliate</name>
    <dbReference type="NCBI Taxonomy" id="5949"/>
    <lineage>
        <taxon>Eukaryota</taxon>
        <taxon>Sar</taxon>
        <taxon>Alveolata</taxon>
        <taxon>Ciliophora</taxon>
        <taxon>Intramacronucleata</taxon>
        <taxon>Spirotrichea</taxon>
        <taxon>Stichotrichia</taxon>
        <taxon>Sporadotrichida</taxon>
        <taxon>Oxytrichidae</taxon>
        <taxon>Stylonychinae</taxon>
        <taxon>Stylonychia</taxon>
    </lineage>
</organism>
<dbReference type="EMBL" id="CCKQ01007807">
    <property type="protein sequence ID" value="CDW79231.1"/>
    <property type="molecule type" value="Genomic_DNA"/>
</dbReference>
<feature type="compositionally biased region" description="Basic and acidic residues" evidence="1">
    <location>
        <begin position="185"/>
        <end position="207"/>
    </location>
</feature>
<feature type="compositionally biased region" description="Polar residues" evidence="1">
    <location>
        <begin position="98"/>
        <end position="116"/>
    </location>
</feature>
<dbReference type="InParanoid" id="A0A078ABI5"/>
<keyword evidence="3" id="KW-1185">Reference proteome</keyword>
<dbReference type="Proteomes" id="UP000039865">
    <property type="component" value="Unassembled WGS sequence"/>
</dbReference>
<reference evidence="2 3" key="1">
    <citation type="submission" date="2014-06" db="EMBL/GenBank/DDBJ databases">
        <authorList>
            <person name="Swart Estienne"/>
        </authorList>
    </citation>
    <scope>NUCLEOTIDE SEQUENCE [LARGE SCALE GENOMIC DNA]</scope>
    <source>
        <strain evidence="2 3">130c</strain>
    </source>
</reference>
<evidence type="ECO:0000256" key="1">
    <source>
        <dbReference type="SAM" id="MobiDB-lite"/>
    </source>
</evidence>
<protein>
    <submittedName>
        <fullName evidence="2">Uncharacterized protein</fullName>
    </submittedName>
</protein>
<name>A0A078ABI5_STYLE</name>
<feature type="region of interest" description="Disordered" evidence="1">
    <location>
        <begin position="79"/>
        <end position="121"/>
    </location>
</feature>